<sequence>MLCYNLFITESLNLDRNTNKLPEETILLFNKIKTKLNIRTYDKSSYETLQITKIEKNEENINNLFKLLNKITDKTYDKLSTQIIDLIKNFDVDEKICNKFFQIIITNSIFCHLYAKLYNEIININSNYKNILQNKTNLYFEKINSIEIISPNKDYDKYCEYMKEVNNIINFTKFRIECVKYNIYSVEDIITNILYFQDTVLVFINNDNEPEIIDIYLSNILLMISQLFPKMQNSDNYINIINNNNLLIKANKKSKNKNKKNLFKLMDISDLFIK</sequence>
<proteinExistence type="predicted"/>
<organism evidence="1">
    <name type="scientific">Florenciella sp. virus SA2</name>
    <dbReference type="NCBI Taxonomy" id="3240092"/>
    <lineage>
        <taxon>Viruses</taxon>
    </lineage>
</organism>
<reference evidence="1" key="1">
    <citation type="submission" date="2024-03" db="EMBL/GenBank/DDBJ databases">
        <title>Eukaryotic viruses encode the ribosomal protein eL40.</title>
        <authorList>
            <person name="Thomy J."/>
            <person name="Schvarcz C.R."/>
            <person name="McBeain K.A."/>
            <person name="Edwards K.F."/>
            <person name="Steward G.F."/>
        </authorList>
    </citation>
    <scope>NUCLEOTIDE SEQUENCE</scope>
    <source>
        <strain evidence="1">FloV-SA2</strain>
    </source>
</reference>
<dbReference type="EMBL" id="PP542043">
    <property type="protein sequence ID" value="XDO01981.1"/>
    <property type="molecule type" value="Genomic_DNA"/>
</dbReference>
<gene>
    <name evidence="1" type="ORF">FloV-SA2_00162</name>
</gene>
<protein>
    <submittedName>
        <fullName evidence="1">Uncharacterized protein</fullName>
    </submittedName>
</protein>
<evidence type="ECO:0000313" key="1">
    <source>
        <dbReference type="EMBL" id="XDO01981.1"/>
    </source>
</evidence>
<dbReference type="Gene3D" id="1.25.40.180">
    <property type="match status" value="1"/>
</dbReference>
<accession>A0AB39JE72</accession>
<name>A0AB39JE72_9VIRU</name>